<feature type="signal peptide" evidence="2">
    <location>
        <begin position="1"/>
        <end position="18"/>
    </location>
</feature>
<keyword evidence="2" id="KW-0732">Signal</keyword>
<proteinExistence type="predicted"/>
<feature type="chain" id="PRO_5026763877" evidence="2">
    <location>
        <begin position="19"/>
        <end position="459"/>
    </location>
</feature>
<evidence type="ECO:0000256" key="2">
    <source>
        <dbReference type="SAM" id="SignalP"/>
    </source>
</evidence>
<dbReference type="PANTHER" id="PTHR43265:SF1">
    <property type="entry name" value="ESTERASE ESTD"/>
    <property type="match status" value="1"/>
</dbReference>
<dbReference type="Proteomes" id="UP000433945">
    <property type="component" value="Unassembled WGS sequence"/>
</dbReference>
<feature type="domain" description="Serine aminopeptidase S33" evidence="3">
    <location>
        <begin position="185"/>
        <end position="422"/>
    </location>
</feature>
<dbReference type="GO" id="GO:0006508">
    <property type="term" value="P:proteolysis"/>
    <property type="evidence" value="ECO:0007669"/>
    <property type="project" value="InterPro"/>
</dbReference>
<dbReference type="RefSeq" id="WP_157482699.1">
    <property type="nucleotide sequence ID" value="NZ_WOWP01000024.1"/>
</dbReference>
<accession>A0A6N8HCB3</accession>
<comment type="caution">
    <text evidence="4">The sequence shown here is derived from an EMBL/GenBank/DDBJ whole genome shotgun (WGS) entry which is preliminary data.</text>
</comment>
<evidence type="ECO:0000313" key="4">
    <source>
        <dbReference type="EMBL" id="MUV03593.1"/>
    </source>
</evidence>
<dbReference type="GO" id="GO:0052689">
    <property type="term" value="F:carboxylic ester hydrolase activity"/>
    <property type="evidence" value="ECO:0007669"/>
    <property type="project" value="TreeGrafter"/>
</dbReference>
<dbReference type="EMBL" id="WOWP01000024">
    <property type="protein sequence ID" value="MUV03593.1"/>
    <property type="molecule type" value="Genomic_DNA"/>
</dbReference>
<gene>
    <name evidence="4" type="ORF">GN157_07705</name>
</gene>
<dbReference type="InterPro" id="IPR002471">
    <property type="entry name" value="Pept_S9_AS"/>
</dbReference>
<name>A0A6N8HCB3_9FLAO</name>
<dbReference type="PANTHER" id="PTHR43265">
    <property type="entry name" value="ESTERASE ESTD"/>
    <property type="match status" value="1"/>
</dbReference>
<keyword evidence="1 4" id="KW-0378">Hydrolase</keyword>
<evidence type="ECO:0000256" key="1">
    <source>
        <dbReference type="ARBA" id="ARBA00022801"/>
    </source>
</evidence>
<dbReference type="Gene3D" id="3.40.50.1820">
    <property type="entry name" value="alpha/beta hydrolase"/>
    <property type="match status" value="1"/>
</dbReference>
<dbReference type="OrthoDB" id="9809549at2"/>
<dbReference type="Pfam" id="PF12146">
    <property type="entry name" value="Hydrolase_4"/>
    <property type="match status" value="1"/>
</dbReference>
<dbReference type="PROSITE" id="PS00708">
    <property type="entry name" value="PRO_ENDOPEP_SER"/>
    <property type="match status" value="1"/>
</dbReference>
<dbReference type="InterPro" id="IPR029058">
    <property type="entry name" value="AB_hydrolase_fold"/>
</dbReference>
<protein>
    <submittedName>
        <fullName evidence="4">Alpha/beta fold hydrolase</fullName>
    </submittedName>
</protein>
<reference evidence="4 5" key="1">
    <citation type="submission" date="2019-12" db="EMBL/GenBank/DDBJ databases">
        <authorList>
            <person name="Sun J.-Q."/>
        </authorList>
    </citation>
    <scope>NUCLEOTIDE SEQUENCE [LARGE SCALE GENOMIC DNA]</scope>
    <source>
        <strain evidence="4 5">JCM 17928</strain>
    </source>
</reference>
<keyword evidence="5" id="KW-1185">Reference proteome</keyword>
<evidence type="ECO:0000259" key="3">
    <source>
        <dbReference type="Pfam" id="PF12146"/>
    </source>
</evidence>
<organism evidence="4 5">
    <name type="scientific">Flavobacterium rakeshii</name>
    <dbReference type="NCBI Taxonomy" id="1038845"/>
    <lineage>
        <taxon>Bacteria</taxon>
        <taxon>Pseudomonadati</taxon>
        <taxon>Bacteroidota</taxon>
        <taxon>Flavobacteriia</taxon>
        <taxon>Flavobacteriales</taxon>
        <taxon>Flavobacteriaceae</taxon>
        <taxon>Flavobacterium</taxon>
    </lineage>
</organism>
<dbReference type="InterPro" id="IPR053145">
    <property type="entry name" value="AB_hydrolase_Est10"/>
</dbReference>
<sequence length="459" mass="49636">MKKLFTLIILMATTFAIAQDITGTWNGKLEFQGVQLRMVVNISQNETGEYNGTMDSPDQGAKGIPLSNINFTDNSLTFSVPAAGVQYKGDFKDGNINGTFSQAGSSLPLNLSKGLGVNRPQEPKAPFPYQSEDITFKNEKDGITLAGTLTLPEKTGNYPAVILISGSGPSNRNEEIADHKPFLLLADHLTKNGIAVLRFDDRGVGESGGDFQKATSADFATDVEAALNYLKTRPEINKKKIGLLGHSEGGMIAPMVAEKNKDVAFVVLLAGPGIKISELMILQTYTLGKLSGLTDEVLASSKAQNKKIYDVVINESDPKIRKEKVTALFKADMGADLAAQGATEEQIDRYAASEAQGILSPWFVYFLKYNPEQALKNTKCPILALNGSKDVQVTPDENLNGIKLATAANKKVTIKKLDGLNHLFQECTTGLPQEYGNIEQTMSPAVLSEVSGWIKQQVK</sequence>
<dbReference type="GO" id="GO:0004252">
    <property type="term" value="F:serine-type endopeptidase activity"/>
    <property type="evidence" value="ECO:0007669"/>
    <property type="project" value="InterPro"/>
</dbReference>
<dbReference type="SUPFAM" id="SSF53474">
    <property type="entry name" value="alpha/beta-Hydrolases"/>
    <property type="match status" value="1"/>
</dbReference>
<dbReference type="AlphaFoldDB" id="A0A6N8HCB3"/>
<evidence type="ECO:0000313" key="5">
    <source>
        <dbReference type="Proteomes" id="UP000433945"/>
    </source>
</evidence>
<dbReference type="InterPro" id="IPR022742">
    <property type="entry name" value="Hydrolase_4"/>
</dbReference>